<keyword evidence="3" id="KW-1185">Reference proteome</keyword>
<feature type="compositionally biased region" description="Low complexity" evidence="1">
    <location>
        <begin position="1"/>
        <end position="14"/>
    </location>
</feature>
<dbReference type="EMBL" id="JBHMFI010000001">
    <property type="protein sequence ID" value="MFB9071523.1"/>
    <property type="molecule type" value="Genomic_DNA"/>
</dbReference>
<organism evidence="2 3">
    <name type="scientific">Citricoccus parietis</name>
    <dbReference type="NCBI Taxonomy" id="592307"/>
    <lineage>
        <taxon>Bacteria</taxon>
        <taxon>Bacillati</taxon>
        <taxon>Actinomycetota</taxon>
        <taxon>Actinomycetes</taxon>
        <taxon>Micrococcales</taxon>
        <taxon>Micrococcaceae</taxon>
        <taxon>Citricoccus</taxon>
    </lineage>
</organism>
<comment type="caution">
    <text evidence="2">The sequence shown here is derived from an EMBL/GenBank/DDBJ whole genome shotgun (WGS) entry which is preliminary data.</text>
</comment>
<sequence>MRTSSTPPCSASSAADHRRQRNGAARWSPPRFVVITAWAPALLDGQDHSEQDGDDDHNEDDRPDLQLTSGEPLPLDVLGSVLDAFLFFRHVHPSLSRWPQ</sequence>
<protein>
    <submittedName>
        <fullName evidence="2">Uncharacterized protein</fullName>
    </submittedName>
</protein>
<reference evidence="2 3" key="1">
    <citation type="submission" date="2024-09" db="EMBL/GenBank/DDBJ databases">
        <authorList>
            <person name="Sun Q."/>
            <person name="Mori K."/>
        </authorList>
    </citation>
    <scope>NUCLEOTIDE SEQUENCE [LARGE SCALE GENOMIC DNA]</scope>
    <source>
        <strain evidence="2 3">CCM 7609</strain>
    </source>
</reference>
<evidence type="ECO:0000313" key="2">
    <source>
        <dbReference type="EMBL" id="MFB9071523.1"/>
    </source>
</evidence>
<accession>A0ABV5FXU9</accession>
<feature type="region of interest" description="Disordered" evidence="1">
    <location>
        <begin position="1"/>
        <end position="28"/>
    </location>
</feature>
<evidence type="ECO:0000313" key="3">
    <source>
        <dbReference type="Proteomes" id="UP001589575"/>
    </source>
</evidence>
<dbReference type="Proteomes" id="UP001589575">
    <property type="component" value="Unassembled WGS sequence"/>
</dbReference>
<evidence type="ECO:0000256" key="1">
    <source>
        <dbReference type="SAM" id="MobiDB-lite"/>
    </source>
</evidence>
<name>A0ABV5FXU9_9MICC</name>
<proteinExistence type="predicted"/>
<gene>
    <name evidence="2" type="ORF">ACFFX0_10030</name>
</gene>
<feature type="region of interest" description="Disordered" evidence="1">
    <location>
        <begin position="43"/>
        <end position="72"/>
    </location>
</feature>